<sequence>MKRLVAILVIILILIVLGLLSIWRLSQDMDVYVSRIDTIQQSVAQKQPNLALIAQTREDWEKEMQLLTLFLYHSSLEEIAEKWLEVELFCKEGNYTAAHNTLQLLKQDWEQLYFQELPVPQNVL</sequence>
<reference evidence="1" key="1">
    <citation type="submission" date="2020-10" db="EMBL/GenBank/DDBJ databases">
        <authorList>
            <person name="Gilroy R."/>
        </authorList>
    </citation>
    <scope>NUCLEOTIDE SEQUENCE</scope>
    <source>
        <strain evidence="1">CHK184-25365</strain>
    </source>
</reference>
<accession>A0A9D1DCJ2</accession>
<dbReference type="AlphaFoldDB" id="A0A9D1DCJ2"/>
<comment type="caution">
    <text evidence="1">The sequence shown here is derived from an EMBL/GenBank/DDBJ whole genome shotgun (WGS) entry which is preliminary data.</text>
</comment>
<reference evidence="1" key="2">
    <citation type="journal article" date="2021" name="PeerJ">
        <title>Extensive microbial diversity within the chicken gut microbiome revealed by metagenomics and culture.</title>
        <authorList>
            <person name="Gilroy R."/>
            <person name="Ravi A."/>
            <person name="Getino M."/>
            <person name="Pursley I."/>
            <person name="Horton D.L."/>
            <person name="Alikhan N.F."/>
            <person name="Baker D."/>
            <person name="Gharbi K."/>
            <person name="Hall N."/>
            <person name="Watson M."/>
            <person name="Adriaenssens E.M."/>
            <person name="Foster-Nyarko E."/>
            <person name="Jarju S."/>
            <person name="Secka A."/>
            <person name="Antonio M."/>
            <person name="Oren A."/>
            <person name="Chaudhuri R.R."/>
            <person name="La Ragione R."/>
            <person name="Hildebrand F."/>
            <person name="Pallen M.J."/>
        </authorList>
    </citation>
    <scope>NUCLEOTIDE SEQUENCE</scope>
    <source>
        <strain evidence="1">CHK184-25365</strain>
    </source>
</reference>
<dbReference type="Proteomes" id="UP000886749">
    <property type="component" value="Unassembled WGS sequence"/>
</dbReference>
<dbReference type="EMBL" id="DVGY01000133">
    <property type="protein sequence ID" value="HIR41357.1"/>
    <property type="molecule type" value="Genomic_DNA"/>
</dbReference>
<dbReference type="InterPro" id="IPR025373">
    <property type="entry name" value="DUF4363"/>
</dbReference>
<evidence type="ECO:0000313" key="2">
    <source>
        <dbReference type="Proteomes" id="UP000886749"/>
    </source>
</evidence>
<gene>
    <name evidence="1" type="ORF">IAB36_05980</name>
</gene>
<evidence type="ECO:0000313" key="1">
    <source>
        <dbReference type="EMBL" id="HIR41357.1"/>
    </source>
</evidence>
<dbReference type="Pfam" id="PF14276">
    <property type="entry name" value="DUF4363"/>
    <property type="match status" value="1"/>
</dbReference>
<proteinExistence type="predicted"/>
<protein>
    <submittedName>
        <fullName evidence="1">DUF4363 family protein</fullName>
    </submittedName>
</protein>
<name>A0A9D1DCJ2_9FIRM</name>
<organism evidence="1 2">
    <name type="scientific">Candidatus Egerieicola pullicola</name>
    <dbReference type="NCBI Taxonomy" id="2840775"/>
    <lineage>
        <taxon>Bacteria</taxon>
        <taxon>Bacillati</taxon>
        <taxon>Bacillota</taxon>
        <taxon>Clostridia</taxon>
        <taxon>Eubacteriales</taxon>
        <taxon>Oscillospiraceae</taxon>
        <taxon>Oscillospiraceae incertae sedis</taxon>
        <taxon>Candidatus Egerieicola</taxon>
    </lineage>
</organism>